<gene>
    <name evidence="1" type="ORF">EU91_0851</name>
</gene>
<organism evidence="1 2">
    <name type="scientific">Prochlorococcus marinus str. GP2</name>
    <dbReference type="NCBI Taxonomy" id="59925"/>
    <lineage>
        <taxon>Bacteria</taxon>
        <taxon>Bacillati</taxon>
        <taxon>Cyanobacteriota</taxon>
        <taxon>Cyanophyceae</taxon>
        <taxon>Synechococcales</taxon>
        <taxon>Prochlorococcaceae</taxon>
        <taxon>Prochlorococcus</taxon>
    </lineage>
</organism>
<protein>
    <submittedName>
        <fullName evidence="1">Uncharacterized protein</fullName>
    </submittedName>
</protein>
<reference evidence="2" key="1">
    <citation type="journal article" date="2014" name="Sci. Data">
        <title>Genomes of diverse isolates of the marine cyanobacterium Prochlorococcus.</title>
        <authorList>
            <person name="Biller S."/>
            <person name="Berube P."/>
            <person name="Thompson J."/>
            <person name="Kelly L."/>
            <person name="Roggensack S."/>
            <person name="Awad L."/>
            <person name="Roache-Johnson K."/>
            <person name="Ding H."/>
            <person name="Giovannoni S.J."/>
            <person name="Moore L.R."/>
            <person name="Chisholm S.W."/>
        </authorList>
    </citation>
    <scope>NUCLEOTIDE SEQUENCE [LARGE SCALE GENOMIC DNA]</scope>
    <source>
        <strain evidence="2">GP2</strain>
    </source>
</reference>
<accession>A0A0A1ZHW0</accession>
<name>A0A0A1ZHW0_PROMR</name>
<dbReference type="AlphaFoldDB" id="A0A0A1ZHW0"/>
<dbReference type="Proteomes" id="UP000030598">
    <property type="component" value="Unassembled WGS sequence"/>
</dbReference>
<evidence type="ECO:0000313" key="2">
    <source>
        <dbReference type="Proteomes" id="UP000030598"/>
    </source>
</evidence>
<dbReference type="EMBL" id="JNAH01000004">
    <property type="protein sequence ID" value="KGF87818.1"/>
    <property type="molecule type" value="Genomic_DNA"/>
</dbReference>
<sequence length="57" mass="6519">MNPLSDTFDDFVDDLLASDANLLKGELDFLLIQHLFNSIDLKLINKTEFEDKESFVA</sequence>
<proteinExistence type="predicted"/>
<evidence type="ECO:0000313" key="1">
    <source>
        <dbReference type="EMBL" id="KGF87818.1"/>
    </source>
</evidence>
<comment type="caution">
    <text evidence="1">The sequence shown here is derived from an EMBL/GenBank/DDBJ whole genome shotgun (WGS) entry which is preliminary data.</text>
</comment>
<dbReference type="RefSeq" id="WP_193741603.1">
    <property type="nucleotide sequence ID" value="NZ_CP138934.1"/>
</dbReference>
<dbReference type="STRING" id="59925.EU91_0851"/>